<dbReference type="RefSeq" id="XP_042924595.1">
    <property type="nucleotide sequence ID" value="XM_043062555.1"/>
</dbReference>
<feature type="region of interest" description="Disordered" evidence="2">
    <location>
        <begin position="194"/>
        <end position="226"/>
    </location>
</feature>
<evidence type="ECO:0000313" key="4">
    <source>
        <dbReference type="EMBL" id="PNW83319.1"/>
    </source>
</evidence>
<proteinExistence type="predicted"/>
<dbReference type="PANTHER" id="PTHR15462">
    <property type="entry name" value="SERINE PROTEASE"/>
    <property type="match status" value="1"/>
</dbReference>
<evidence type="ECO:0008006" key="6">
    <source>
        <dbReference type="Google" id="ProtNLM"/>
    </source>
</evidence>
<dbReference type="InterPro" id="IPR043504">
    <property type="entry name" value="Peptidase_S1_PA_chymotrypsin"/>
</dbReference>
<sequence length="404" mass="40441">MARGSCRGNVPRAAPVLALLALALSSQLAPATVWARTSGSLHSSNAVRRRALLEDKAPRAAHSPSVDSSLDGKRRSVSSDNSSNSSSDDAIPRSSTHAPTSPAPAQQGGGGADSSLLALTRVRSPAPYPVRLVGQLRNGCTAFLAGPCHVVTVAHCVYDPERRIWWPGLEFSAGRNGAGDWDPEGSVTWRAAEVPDGWKRRGRSGGGGGGGGGGSGDGSVDGEGGASAAAESSAAAKAERYDVAVVVLAEPLGRRLGWMDVGCGGGGSGGSGGSGSDSGSDGGSGGGCAPGPSSAGPSRGGGGTAWVQVAGYPDNRPNGTLWTQRCRLRTPRPPPPPGPALLPGTSPAPAADEGAATNSSSSLEPLMLTTYHDCDTRGGNSGSPLWAVPAPDGHSFPSFEVCGW</sequence>
<evidence type="ECO:0000256" key="2">
    <source>
        <dbReference type="SAM" id="MobiDB-lite"/>
    </source>
</evidence>
<name>A0A2K3DS09_CHLRE</name>
<dbReference type="AlphaFoldDB" id="A0A2K3DS09"/>
<dbReference type="OrthoDB" id="543782at2759"/>
<evidence type="ECO:0000256" key="1">
    <source>
        <dbReference type="ARBA" id="ARBA00022729"/>
    </source>
</evidence>
<organism evidence="4 5">
    <name type="scientific">Chlamydomonas reinhardtii</name>
    <name type="common">Chlamydomonas smithii</name>
    <dbReference type="NCBI Taxonomy" id="3055"/>
    <lineage>
        <taxon>Eukaryota</taxon>
        <taxon>Viridiplantae</taxon>
        <taxon>Chlorophyta</taxon>
        <taxon>core chlorophytes</taxon>
        <taxon>Chlorophyceae</taxon>
        <taxon>CS clade</taxon>
        <taxon>Chlamydomonadales</taxon>
        <taxon>Chlamydomonadaceae</taxon>
        <taxon>Chlamydomonas</taxon>
    </lineage>
</organism>
<feature type="region of interest" description="Disordered" evidence="2">
    <location>
        <begin position="267"/>
        <end position="364"/>
    </location>
</feature>
<reference evidence="4 5" key="1">
    <citation type="journal article" date="2007" name="Science">
        <title>The Chlamydomonas genome reveals the evolution of key animal and plant functions.</title>
        <authorList>
            <person name="Merchant S.S."/>
            <person name="Prochnik S.E."/>
            <person name="Vallon O."/>
            <person name="Harris E.H."/>
            <person name="Karpowicz S.J."/>
            <person name="Witman G.B."/>
            <person name="Terry A."/>
            <person name="Salamov A."/>
            <person name="Fritz-Laylin L.K."/>
            <person name="Marechal-Drouard L."/>
            <person name="Marshall W.F."/>
            <person name="Qu L.H."/>
            <person name="Nelson D.R."/>
            <person name="Sanderfoot A.A."/>
            <person name="Spalding M.H."/>
            <person name="Kapitonov V.V."/>
            <person name="Ren Q."/>
            <person name="Ferris P."/>
            <person name="Lindquist E."/>
            <person name="Shapiro H."/>
            <person name="Lucas S.M."/>
            <person name="Grimwood J."/>
            <person name="Schmutz J."/>
            <person name="Cardol P."/>
            <person name="Cerutti H."/>
            <person name="Chanfreau G."/>
            <person name="Chen C.L."/>
            <person name="Cognat V."/>
            <person name="Croft M.T."/>
            <person name="Dent R."/>
            <person name="Dutcher S."/>
            <person name="Fernandez E."/>
            <person name="Fukuzawa H."/>
            <person name="Gonzalez-Ballester D."/>
            <person name="Gonzalez-Halphen D."/>
            <person name="Hallmann A."/>
            <person name="Hanikenne M."/>
            <person name="Hippler M."/>
            <person name="Inwood W."/>
            <person name="Jabbari K."/>
            <person name="Kalanon M."/>
            <person name="Kuras R."/>
            <person name="Lefebvre P.A."/>
            <person name="Lemaire S.D."/>
            <person name="Lobanov A.V."/>
            <person name="Lohr M."/>
            <person name="Manuell A."/>
            <person name="Meier I."/>
            <person name="Mets L."/>
            <person name="Mittag M."/>
            <person name="Mittelmeier T."/>
            <person name="Moroney J.V."/>
            <person name="Moseley J."/>
            <person name="Napoli C."/>
            <person name="Nedelcu A.M."/>
            <person name="Niyogi K."/>
            <person name="Novoselov S.V."/>
            <person name="Paulsen I.T."/>
            <person name="Pazour G."/>
            <person name="Purton S."/>
            <person name="Ral J.P."/>
            <person name="Riano-Pachon D.M."/>
            <person name="Riekhof W."/>
            <person name="Rymarquis L."/>
            <person name="Schroda M."/>
            <person name="Stern D."/>
            <person name="Umen J."/>
            <person name="Willows R."/>
            <person name="Wilson N."/>
            <person name="Zimmer S.L."/>
            <person name="Allmer J."/>
            <person name="Balk J."/>
            <person name="Bisova K."/>
            <person name="Chen C.J."/>
            <person name="Elias M."/>
            <person name="Gendler K."/>
            <person name="Hauser C."/>
            <person name="Lamb M.R."/>
            <person name="Ledford H."/>
            <person name="Long J.C."/>
            <person name="Minagawa J."/>
            <person name="Page M.D."/>
            <person name="Pan J."/>
            <person name="Pootakham W."/>
            <person name="Roje S."/>
            <person name="Rose A."/>
            <person name="Stahlberg E."/>
            <person name="Terauchi A.M."/>
            <person name="Yang P."/>
            <person name="Ball S."/>
            <person name="Bowler C."/>
            <person name="Dieckmann C.L."/>
            <person name="Gladyshev V.N."/>
            <person name="Green P."/>
            <person name="Jorgensen R."/>
            <person name="Mayfield S."/>
            <person name="Mueller-Roeber B."/>
            <person name="Rajamani S."/>
            <person name="Sayre R.T."/>
            <person name="Brokstein P."/>
            <person name="Dubchak I."/>
            <person name="Goodstein D."/>
            <person name="Hornick L."/>
            <person name="Huang Y.W."/>
            <person name="Jhaveri J."/>
            <person name="Luo Y."/>
            <person name="Martinez D."/>
            <person name="Ngau W.C."/>
            <person name="Otillar B."/>
            <person name="Poliakov A."/>
            <person name="Porter A."/>
            <person name="Szajkowski L."/>
            <person name="Werner G."/>
            <person name="Zhou K."/>
            <person name="Grigoriev I.V."/>
            <person name="Rokhsar D.S."/>
            <person name="Grossman A.R."/>
        </authorList>
    </citation>
    <scope>NUCLEOTIDE SEQUENCE [LARGE SCALE GENOMIC DNA]</scope>
    <source>
        <strain evidence="5">CC-503</strain>
    </source>
</reference>
<keyword evidence="1 3" id="KW-0732">Signal</keyword>
<dbReference type="GeneID" id="5721571"/>
<evidence type="ECO:0000256" key="3">
    <source>
        <dbReference type="SAM" id="SignalP"/>
    </source>
</evidence>
<gene>
    <name evidence="4" type="ORF">CHLRE_05g248401v5</name>
</gene>
<dbReference type="InterPro" id="IPR009003">
    <property type="entry name" value="Peptidase_S1_PA"/>
</dbReference>
<feature type="chain" id="PRO_5014337942" description="Serine protease" evidence="3">
    <location>
        <begin position="32"/>
        <end position="404"/>
    </location>
</feature>
<dbReference type="InterPro" id="IPR050966">
    <property type="entry name" value="Glutamyl_endopeptidase"/>
</dbReference>
<dbReference type="PANTHER" id="PTHR15462:SF8">
    <property type="entry name" value="SERINE PROTEASE"/>
    <property type="match status" value="1"/>
</dbReference>
<dbReference type="EMBL" id="CM008966">
    <property type="protein sequence ID" value="PNW83319.1"/>
    <property type="molecule type" value="Genomic_DNA"/>
</dbReference>
<dbReference type="Gramene" id="PNW83319">
    <property type="protein sequence ID" value="PNW83319"/>
    <property type="gene ID" value="CHLRE_05g248401v5"/>
</dbReference>
<dbReference type="SUPFAM" id="SSF50494">
    <property type="entry name" value="Trypsin-like serine proteases"/>
    <property type="match status" value="1"/>
</dbReference>
<feature type="compositionally biased region" description="Gly residues" evidence="2">
    <location>
        <begin position="204"/>
        <end position="225"/>
    </location>
</feature>
<dbReference type="Proteomes" id="UP000006906">
    <property type="component" value="Chromosome 5"/>
</dbReference>
<feature type="compositionally biased region" description="Pro residues" evidence="2">
    <location>
        <begin position="331"/>
        <end position="340"/>
    </location>
</feature>
<feature type="region of interest" description="Disordered" evidence="2">
    <location>
        <begin position="54"/>
        <end position="113"/>
    </location>
</feature>
<dbReference type="Gene3D" id="2.40.10.10">
    <property type="entry name" value="Trypsin-like serine proteases"/>
    <property type="match status" value="2"/>
</dbReference>
<feature type="signal peptide" evidence="3">
    <location>
        <begin position="1"/>
        <end position="31"/>
    </location>
</feature>
<protein>
    <recommendedName>
        <fullName evidence="6">Serine protease</fullName>
    </recommendedName>
</protein>
<feature type="compositionally biased region" description="Low complexity" evidence="2">
    <location>
        <begin position="341"/>
        <end position="351"/>
    </location>
</feature>
<keyword evidence="5" id="KW-1185">Reference proteome</keyword>
<accession>A0A2K3DS09</accession>
<feature type="compositionally biased region" description="Gly residues" evidence="2">
    <location>
        <begin position="267"/>
        <end position="289"/>
    </location>
</feature>
<feature type="compositionally biased region" description="Low complexity" evidence="2">
    <location>
        <begin position="78"/>
        <end position="106"/>
    </location>
</feature>
<evidence type="ECO:0000313" key="5">
    <source>
        <dbReference type="Proteomes" id="UP000006906"/>
    </source>
</evidence>